<feature type="transmembrane region" description="Helical" evidence="1">
    <location>
        <begin position="15"/>
        <end position="32"/>
    </location>
</feature>
<evidence type="ECO:0000313" key="3">
    <source>
        <dbReference type="Proteomes" id="UP000182945"/>
    </source>
</evidence>
<keyword evidence="1" id="KW-1133">Transmembrane helix</keyword>
<reference evidence="2 3" key="1">
    <citation type="submission" date="2016-11" db="EMBL/GenBank/DDBJ databases">
        <title>Complete genome sequencing of Virgibacillus halodenitrificans PDB-F2.</title>
        <authorList>
            <person name="Sun Z."/>
            <person name="Zhou Y."/>
            <person name="Li H."/>
        </authorList>
    </citation>
    <scope>NUCLEOTIDE SEQUENCE [LARGE SCALE GENOMIC DNA]</scope>
    <source>
        <strain evidence="2 3">PDB-F2</strain>
    </source>
</reference>
<dbReference type="RefSeq" id="WP_071649439.1">
    <property type="nucleotide sequence ID" value="NZ_CP017962.1"/>
</dbReference>
<dbReference type="AlphaFoldDB" id="A0AAC9NLV8"/>
<evidence type="ECO:0000256" key="1">
    <source>
        <dbReference type="SAM" id="Phobius"/>
    </source>
</evidence>
<dbReference type="Proteomes" id="UP000182945">
    <property type="component" value="Chromosome"/>
</dbReference>
<keyword evidence="1" id="KW-0812">Transmembrane</keyword>
<name>A0AAC9NLV8_VIRHA</name>
<accession>A0AAC9NLV8</accession>
<gene>
    <name evidence="2" type="ORF">BME96_14745</name>
</gene>
<proteinExistence type="predicted"/>
<sequence>MFELINDLFLDASPIYMYVSIFVTVFSTYQLLHSNTRYWRVDNNVYTLQLHAKEAIILPAQKINLTTEEDKNWIYRKYVRCAHQDDESEPASPRSLKLRQQLRGGFLWDNLYSHL</sequence>
<dbReference type="KEGG" id="vhl:BME96_14745"/>
<keyword evidence="1" id="KW-0472">Membrane</keyword>
<evidence type="ECO:0000313" key="2">
    <source>
        <dbReference type="EMBL" id="APC49373.1"/>
    </source>
</evidence>
<organism evidence="2 3">
    <name type="scientific">Virgibacillus halodenitrificans</name>
    <name type="common">Bacillus halodenitrificans</name>
    <dbReference type="NCBI Taxonomy" id="1482"/>
    <lineage>
        <taxon>Bacteria</taxon>
        <taxon>Bacillati</taxon>
        <taxon>Bacillota</taxon>
        <taxon>Bacilli</taxon>
        <taxon>Bacillales</taxon>
        <taxon>Bacillaceae</taxon>
        <taxon>Virgibacillus</taxon>
    </lineage>
</organism>
<dbReference type="EMBL" id="CP017962">
    <property type="protein sequence ID" value="APC49373.1"/>
    <property type="molecule type" value="Genomic_DNA"/>
</dbReference>
<protein>
    <submittedName>
        <fullName evidence="2">Uncharacterized protein</fullName>
    </submittedName>
</protein>
<dbReference type="GeneID" id="71515667"/>